<dbReference type="Gene3D" id="3.10.20.440">
    <property type="entry name" value="2Fe-2S iron-sulphur cluster binding domain, sarcosine oxidase, alpha subunit, N-terminal domain"/>
    <property type="match status" value="1"/>
</dbReference>
<dbReference type="Pfam" id="PF13510">
    <property type="entry name" value="Fer2_4"/>
    <property type="match status" value="1"/>
</dbReference>
<dbReference type="GO" id="GO:0051536">
    <property type="term" value="F:iron-sulfur cluster binding"/>
    <property type="evidence" value="ECO:0007669"/>
    <property type="project" value="InterPro"/>
</dbReference>
<reference evidence="2" key="1">
    <citation type="submission" date="2019-09" db="EMBL/GenBank/DDBJ databases">
        <title>Draft genome sequences of 48 bacterial type strains from the CCUG.</title>
        <authorList>
            <person name="Tunovic T."/>
            <person name="Pineiro-Iglesias B."/>
            <person name="Unosson C."/>
            <person name="Inganas E."/>
            <person name="Ohlen M."/>
            <person name="Cardew S."/>
            <person name="Jensie-Markopoulos S."/>
            <person name="Salva-Serra F."/>
            <person name="Jaen-Luchoro D."/>
            <person name="Karlsson R."/>
            <person name="Svensson-Stadler L."/>
            <person name="Chun J."/>
            <person name="Moore E."/>
        </authorList>
    </citation>
    <scope>NUCLEOTIDE SEQUENCE</scope>
    <source>
        <strain evidence="2">CCUG 50899</strain>
    </source>
</reference>
<comment type="caution">
    <text evidence="2">The sequence shown here is derived from an EMBL/GenBank/DDBJ whole genome shotgun (WGS) entry which is preliminary data.</text>
</comment>
<name>A0A643F091_9HYPH</name>
<gene>
    <name evidence="2" type="ORF">F7Q93_12340</name>
</gene>
<dbReference type="EMBL" id="VZPE01000004">
    <property type="protein sequence ID" value="KAB0571485.1"/>
    <property type="molecule type" value="Genomic_DNA"/>
</dbReference>
<dbReference type="InterPro" id="IPR036010">
    <property type="entry name" value="2Fe-2S_ferredoxin-like_sf"/>
</dbReference>
<dbReference type="GO" id="GO:0016491">
    <property type="term" value="F:oxidoreductase activity"/>
    <property type="evidence" value="ECO:0007669"/>
    <property type="project" value="UniProtKB-KW"/>
</dbReference>
<keyword evidence="1" id="KW-0560">Oxidoreductase</keyword>
<protein>
    <submittedName>
        <fullName evidence="2">(2Fe-2S)-binding protein</fullName>
    </submittedName>
</protein>
<dbReference type="SUPFAM" id="SSF54292">
    <property type="entry name" value="2Fe-2S ferredoxin-like"/>
    <property type="match status" value="1"/>
</dbReference>
<evidence type="ECO:0000256" key="1">
    <source>
        <dbReference type="ARBA" id="ARBA00023002"/>
    </source>
</evidence>
<proteinExistence type="predicted"/>
<accession>A0A643F091</accession>
<dbReference type="InterPro" id="IPR042204">
    <property type="entry name" value="2Fe-2S-bd_N"/>
</dbReference>
<dbReference type="AlphaFoldDB" id="A0A643F091"/>
<sequence>MAVSTSPLTPQFRRRYRLDEQPVGFLLDGVPYQGRRGDTVLTAILSVQSKVRHTEFTGEPRAGFCLIGACQDCHVMTSEGERVRACTTLLEEGMSFVTEPFA</sequence>
<evidence type="ECO:0000313" key="2">
    <source>
        <dbReference type="EMBL" id="KAB0571485.1"/>
    </source>
</evidence>
<organism evidence="2">
    <name type="scientific">Brucella pituitosa</name>
    <dbReference type="NCBI Taxonomy" id="571256"/>
    <lineage>
        <taxon>Bacteria</taxon>
        <taxon>Pseudomonadati</taxon>
        <taxon>Pseudomonadota</taxon>
        <taxon>Alphaproteobacteria</taxon>
        <taxon>Hyphomicrobiales</taxon>
        <taxon>Brucellaceae</taxon>
        <taxon>Brucella/Ochrobactrum group</taxon>
        <taxon>Brucella</taxon>
    </lineage>
</organism>
<dbReference type="RefSeq" id="WP_128094193.1">
    <property type="nucleotide sequence ID" value="NZ_JBHEEN010000004.1"/>
</dbReference>